<dbReference type="AlphaFoldDB" id="A0A2T7GB01"/>
<comment type="caution">
    <text evidence="3">The sequence shown here is derived from an EMBL/GenBank/DDBJ whole genome shotgun (WGS) entry which is preliminary data.</text>
</comment>
<organism evidence="3 4">
    <name type="scientific">Pelagivirga sediminicola</name>
    <dbReference type="NCBI Taxonomy" id="2170575"/>
    <lineage>
        <taxon>Bacteria</taxon>
        <taxon>Pseudomonadati</taxon>
        <taxon>Pseudomonadota</taxon>
        <taxon>Alphaproteobacteria</taxon>
        <taxon>Rhodobacterales</taxon>
        <taxon>Paracoccaceae</taxon>
        <taxon>Pelagivirga</taxon>
    </lineage>
</organism>
<dbReference type="RefSeq" id="WP_108690349.1">
    <property type="nucleotide sequence ID" value="NZ_QCYH01000001.1"/>
</dbReference>
<keyword evidence="1" id="KW-0472">Membrane</keyword>
<keyword evidence="1" id="KW-0812">Transmembrane</keyword>
<name>A0A2T7GB01_9RHOB</name>
<keyword evidence="2" id="KW-0732">Signal</keyword>
<evidence type="ECO:0000313" key="3">
    <source>
        <dbReference type="EMBL" id="PVA11604.1"/>
    </source>
</evidence>
<protein>
    <recommendedName>
        <fullName evidence="5">Ferrochelatase</fullName>
    </recommendedName>
</protein>
<dbReference type="Proteomes" id="UP000244446">
    <property type="component" value="Unassembled WGS sequence"/>
</dbReference>
<proteinExistence type="predicted"/>
<accession>A0A2T7GB01</accession>
<keyword evidence="4" id="KW-1185">Reference proteome</keyword>
<feature type="signal peptide" evidence="2">
    <location>
        <begin position="1"/>
        <end position="21"/>
    </location>
</feature>
<keyword evidence="1" id="KW-1133">Transmembrane helix</keyword>
<sequence>MKKFALAATAAITLTAAPLHAGNVQAPVMEPAVIEAETASSSANQAEMVAVTLTALIFVTALVTAY</sequence>
<evidence type="ECO:0000313" key="4">
    <source>
        <dbReference type="Proteomes" id="UP000244446"/>
    </source>
</evidence>
<feature type="chain" id="PRO_5015692556" description="Ferrochelatase" evidence="2">
    <location>
        <begin position="22"/>
        <end position="66"/>
    </location>
</feature>
<dbReference type="EMBL" id="QCYH01000001">
    <property type="protein sequence ID" value="PVA11604.1"/>
    <property type="molecule type" value="Genomic_DNA"/>
</dbReference>
<evidence type="ECO:0000256" key="2">
    <source>
        <dbReference type="SAM" id="SignalP"/>
    </source>
</evidence>
<feature type="transmembrane region" description="Helical" evidence="1">
    <location>
        <begin position="45"/>
        <end position="65"/>
    </location>
</feature>
<reference evidence="3 4" key="1">
    <citation type="submission" date="2018-04" db="EMBL/GenBank/DDBJ databases">
        <title>Pelagivirga bohaiensis gen. nov., sp. nov., a bacterium isolated from the Bohai Sea.</title>
        <authorList>
            <person name="Ji X."/>
        </authorList>
    </citation>
    <scope>NUCLEOTIDE SEQUENCE [LARGE SCALE GENOMIC DNA]</scope>
    <source>
        <strain evidence="3 4">BH-SD19</strain>
    </source>
</reference>
<evidence type="ECO:0000256" key="1">
    <source>
        <dbReference type="SAM" id="Phobius"/>
    </source>
</evidence>
<evidence type="ECO:0008006" key="5">
    <source>
        <dbReference type="Google" id="ProtNLM"/>
    </source>
</evidence>
<gene>
    <name evidence="3" type="ORF">DC366_01145</name>
</gene>